<evidence type="ECO:0000256" key="3">
    <source>
        <dbReference type="ARBA" id="ARBA00022694"/>
    </source>
</evidence>
<dbReference type="Pfam" id="PF16198">
    <property type="entry name" value="TruB_C_2"/>
    <property type="match status" value="1"/>
</dbReference>
<evidence type="ECO:0000313" key="9">
    <source>
        <dbReference type="Proteomes" id="UP000008561"/>
    </source>
</evidence>
<dbReference type="KEGG" id="dol:Dole_3031"/>
<organism evidence="8 9">
    <name type="scientific">Desulfosudis oleivorans (strain DSM 6200 / JCM 39069 / Hxd3)</name>
    <name type="common">Desulfococcus oleovorans</name>
    <dbReference type="NCBI Taxonomy" id="96561"/>
    <lineage>
        <taxon>Bacteria</taxon>
        <taxon>Pseudomonadati</taxon>
        <taxon>Thermodesulfobacteriota</taxon>
        <taxon>Desulfobacteria</taxon>
        <taxon>Desulfobacterales</taxon>
        <taxon>Desulfosudaceae</taxon>
        <taxon>Desulfosudis</taxon>
    </lineage>
</organism>
<keyword evidence="4 5" id="KW-0413">Isomerase</keyword>
<dbReference type="InterPro" id="IPR032819">
    <property type="entry name" value="TruB_C"/>
</dbReference>
<dbReference type="STRING" id="96561.Dole_3031"/>
<dbReference type="AlphaFoldDB" id="A8ZZ61"/>
<evidence type="ECO:0000256" key="1">
    <source>
        <dbReference type="ARBA" id="ARBA00000385"/>
    </source>
</evidence>
<evidence type="ECO:0000259" key="6">
    <source>
        <dbReference type="Pfam" id="PF01509"/>
    </source>
</evidence>
<accession>A8ZZ61</accession>
<keyword evidence="3 5" id="KW-0819">tRNA processing</keyword>
<dbReference type="GO" id="GO:0003723">
    <property type="term" value="F:RNA binding"/>
    <property type="evidence" value="ECO:0007669"/>
    <property type="project" value="InterPro"/>
</dbReference>
<reference evidence="8 9" key="1">
    <citation type="submission" date="2007-10" db="EMBL/GenBank/DDBJ databases">
        <title>Complete sequence of Desulfococcus oleovorans Hxd3.</title>
        <authorList>
            <consortium name="US DOE Joint Genome Institute"/>
            <person name="Copeland A."/>
            <person name="Lucas S."/>
            <person name="Lapidus A."/>
            <person name="Barry K."/>
            <person name="Glavina del Rio T."/>
            <person name="Dalin E."/>
            <person name="Tice H."/>
            <person name="Pitluck S."/>
            <person name="Kiss H."/>
            <person name="Brettin T."/>
            <person name="Bruce D."/>
            <person name="Detter J.C."/>
            <person name="Han C."/>
            <person name="Schmutz J."/>
            <person name="Larimer F."/>
            <person name="Land M."/>
            <person name="Hauser L."/>
            <person name="Kyrpides N."/>
            <person name="Kim E."/>
            <person name="Wawrik B."/>
            <person name="Richardson P."/>
        </authorList>
    </citation>
    <scope>NUCLEOTIDE SEQUENCE [LARGE SCALE GENOMIC DNA]</scope>
    <source>
        <strain evidence="9">DSM 6200 / JCM 39069 / Hxd3</strain>
    </source>
</reference>
<comment type="catalytic activity">
    <reaction evidence="1 5">
        <text>uridine(55) in tRNA = pseudouridine(55) in tRNA</text>
        <dbReference type="Rhea" id="RHEA:42532"/>
        <dbReference type="Rhea" id="RHEA-COMP:10101"/>
        <dbReference type="Rhea" id="RHEA-COMP:10102"/>
        <dbReference type="ChEBI" id="CHEBI:65314"/>
        <dbReference type="ChEBI" id="CHEBI:65315"/>
        <dbReference type="EC" id="5.4.99.25"/>
    </reaction>
</comment>
<feature type="domain" description="Pseudouridine synthase II N-terminal" evidence="6">
    <location>
        <begin position="27"/>
        <end position="177"/>
    </location>
</feature>
<dbReference type="Proteomes" id="UP000008561">
    <property type="component" value="Chromosome"/>
</dbReference>
<dbReference type="EC" id="5.4.99.25" evidence="5"/>
<name>A8ZZ61_DESOH</name>
<evidence type="ECO:0000256" key="2">
    <source>
        <dbReference type="ARBA" id="ARBA00005642"/>
    </source>
</evidence>
<evidence type="ECO:0000313" key="8">
    <source>
        <dbReference type="EMBL" id="ABW68834.1"/>
    </source>
</evidence>
<dbReference type="OrthoDB" id="9802309at2"/>
<dbReference type="HAMAP" id="MF_01080">
    <property type="entry name" value="TruB_bact"/>
    <property type="match status" value="1"/>
</dbReference>
<dbReference type="GO" id="GO:0160148">
    <property type="term" value="F:tRNA pseudouridine(55) synthase activity"/>
    <property type="evidence" value="ECO:0007669"/>
    <property type="project" value="UniProtKB-EC"/>
</dbReference>
<comment type="similarity">
    <text evidence="2 5">Belongs to the pseudouridine synthase TruB family. Type 1 subfamily.</text>
</comment>
<comment type="function">
    <text evidence="5">Responsible for synthesis of pseudouridine from uracil-55 in the psi GC loop of transfer RNAs.</text>
</comment>
<gene>
    <name evidence="5" type="primary">truB</name>
    <name evidence="8" type="ordered locus">Dole_3031</name>
</gene>
<keyword evidence="9" id="KW-1185">Reference proteome</keyword>
<dbReference type="InterPro" id="IPR014780">
    <property type="entry name" value="tRNA_psdUridine_synth_TruB"/>
</dbReference>
<dbReference type="NCBIfam" id="TIGR00431">
    <property type="entry name" value="TruB"/>
    <property type="match status" value="1"/>
</dbReference>
<dbReference type="Pfam" id="PF01509">
    <property type="entry name" value="TruB_N"/>
    <property type="match status" value="1"/>
</dbReference>
<dbReference type="PANTHER" id="PTHR13767">
    <property type="entry name" value="TRNA-PSEUDOURIDINE SYNTHASE"/>
    <property type="match status" value="1"/>
</dbReference>
<dbReference type="RefSeq" id="WP_012176445.1">
    <property type="nucleotide sequence ID" value="NC_009943.1"/>
</dbReference>
<dbReference type="InterPro" id="IPR002501">
    <property type="entry name" value="PsdUridine_synth_N"/>
</dbReference>
<dbReference type="InterPro" id="IPR020103">
    <property type="entry name" value="PsdUridine_synth_cat_dom_sf"/>
</dbReference>
<protein>
    <recommendedName>
        <fullName evidence="5">tRNA pseudouridine synthase B</fullName>
        <ecNumber evidence="5">5.4.99.25</ecNumber>
    </recommendedName>
    <alternativeName>
        <fullName evidence="5">tRNA pseudouridine(55) synthase</fullName>
        <shortName evidence="5">Psi55 synthase</shortName>
    </alternativeName>
    <alternativeName>
        <fullName evidence="5">tRNA pseudouridylate synthase</fullName>
    </alternativeName>
    <alternativeName>
        <fullName evidence="5">tRNA-uridine isomerase</fullName>
    </alternativeName>
</protein>
<evidence type="ECO:0000256" key="5">
    <source>
        <dbReference type="HAMAP-Rule" id="MF_01080"/>
    </source>
</evidence>
<dbReference type="GO" id="GO:1990481">
    <property type="term" value="P:mRNA pseudouridine synthesis"/>
    <property type="evidence" value="ECO:0007669"/>
    <property type="project" value="TreeGrafter"/>
</dbReference>
<dbReference type="HOGENOM" id="CLU_032087_0_3_7"/>
<dbReference type="PANTHER" id="PTHR13767:SF2">
    <property type="entry name" value="PSEUDOURIDYLATE SYNTHASE TRUB1"/>
    <property type="match status" value="1"/>
</dbReference>
<proteinExistence type="inferred from homology"/>
<dbReference type="SUPFAM" id="SSF55120">
    <property type="entry name" value="Pseudouridine synthase"/>
    <property type="match status" value="1"/>
</dbReference>
<dbReference type="Gene3D" id="3.30.2350.10">
    <property type="entry name" value="Pseudouridine synthase"/>
    <property type="match status" value="1"/>
</dbReference>
<feature type="domain" description="tRNA pseudouridylate synthase B C-terminal" evidence="7">
    <location>
        <begin position="178"/>
        <end position="236"/>
    </location>
</feature>
<dbReference type="EMBL" id="CP000859">
    <property type="protein sequence ID" value="ABW68834.1"/>
    <property type="molecule type" value="Genomic_DNA"/>
</dbReference>
<dbReference type="GO" id="GO:0031119">
    <property type="term" value="P:tRNA pseudouridine synthesis"/>
    <property type="evidence" value="ECO:0007669"/>
    <property type="project" value="UniProtKB-UniRule"/>
</dbReference>
<sequence length="303" mass="32355">MTEQPDGIIVVNKPAGITSAKVVALVKRHTGARKVGHAGTLDPFATGVLVCLINRATRLAEFFLASDKTYAAVMCLGVETDTQDRTGTVTAVCDTSLQTVSDDAIRRVMTSFEGEGEQRPPAFSAVKHQGVPLYRLARQGVYVEKPARPVVISSLTVQEICWPMVRFEVTCSSGTYIRTLCADMGRALGCGGHLYALERTRAGGFDLARAVDLEHLADLCKAGKATDLLVPMSEALSGMPRFTAPPSLAGRIAAGGQLTAADFAGFPAADAEGYFQVTDADGRLLAVVQRHEETYRYRCVLAG</sequence>
<evidence type="ECO:0000259" key="7">
    <source>
        <dbReference type="Pfam" id="PF16198"/>
    </source>
</evidence>
<feature type="active site" description="Nucleophile" evidence="5">
    <location>
        <position position="42"/>
    </location>
</feature>
<evidence type="ECO:0000256" key="4">
    <source>
        <dbReference type="ARBA" id="ARBA00023235"/>
    </source>
</evidence>
<dbReference type="eggNOG" id="COG0130">
    <property type="taxonomic scope" value="Bacteria"/>
</dbReference>
<dbReference type="CDD" id="cd02573">
    <property type="entry name" value="PseudoU_synth_EcTruB"/>
    <property type="match status" value="1"/>
</dbReference>